<protein>
    <recommendedName>
        <fullName evidence="4">Enterotoxin</fullName>
    </recommendedName>
</protein>
<sequence length="442" mass="49034">MHIPPTLWYYLPVLLGIVTKSCTALSETPTPSSAPNPDWHMDLFIPNGIPEEKLEEIREEAEKDQTYLAAYSEDHTGLADPGSYETITQIAANHFRWLEANIDITKLYSGTEESEKRWLLVAVFYVPDERIYFASTVPRGIRWKEMEKSGRAKAPAWWHRASKKDTILKPAFHAEDSAYFGYESTVEFSYFEDIYPSGSFIAAFGARRSSDLQRYVDGPKPIPLCAGGSYNQGKRPSCREVAQSLGVGFGTRRAREVSVNDEDEDSGLTEEEWLLADCQKLPPRQKRNLAINGGHIIIGKRNITCPSPALLSLDYQNFPTPTFLSTPLATWWTASSHSISATMTITTPTPSTLSTSVMPSVSCYAHFEDPDAGDVNQYCVCNNSRTEAFLPSGSGYPCSYTTLPPRKRDNVRTVTPSDASIINTGQTMASSAMPVVTSITAY</sequence>
<proteinExistence type="predicted"/>
<dbReference type="Proteomes" id="UP001148614">
    <property type="component" value="Unassembled WGS sequence"/>
</dbReference>
<accession>A0A9W8TJI1</accession>
<reference evidence="2" key="1">
    <citation type="submission" date="2022-07" db="EMBL/GenBank/DDBJ databases">
        <title>Genome Sequence of Xylaria arbuscula.</title>
        <authorList>
            <person name="Buettner E."/>
        </authorList>
    </citation>
    <scope>NUCLEOTIDE SEQUENCE</scope>
    <source>
        <strain evidence="2">VT107</strain>
    </source>
</reference>
<dbReference type="VEuPathDB" id="FungiDB:F4678DRAFT_464149"/>
<dbReference type="EMBL" id="JANPWZ010001821">
    <property type="protein sequence ID" value="KAJ3562982.1"/>
    <property type="molecule type" value="Genomic_DNA"/>
</dbReference>
<dbReference type="AlphaFoldDB" id="A0A9W8TJI1"/>
<evidence type="ECO:0000256" key="1">
    <source>
        <dbReference type="SAM" id="SignalP"/>
    </source>
</evidence>
<feature type="chain" id="PRO_5040973641" description="Enterotoxin" evidence="1">
    <location>
        <begin position="25"/>
        <end position="442"/>
    </location>
</feature>
<comment type="caution">
    <text evidence="2">The sequence shown here is derived from an EMBL/GenBank/DDBJ whole genome shotgun (WGS) entry which is preliminary data.</text>
</comment>
<name>A0A9W8TJI1_9PEZI</name>
<evidence type="ECO:0000313" key="2">
    <source>
        <dbReference type="EMBL" id="KAJ3562982.1"/>
    </source>
</evidence>
<gene>
    <name evidence="2" type="ORF">NPX13_g8358</name>
</gene>
<keyword evidence="1" id="KW-0732">Signal</keyword>
<organism evidence="2 3">
    <name type="scientific">Xylaria arbuscula</name>
    <dbReference type="NCBI Taxonomy" id="114810"/>
    <lineage>
        <taxon>Eukaryota</taxon>
        <taxon>Fungi</taxon>
        <taxon>Dikarya</taxon>
        <taxon>Ascomycota</taxon>
        <taxon>Pezizomycotina</taxon>
        <taxon>Sordariomycetes</taxon>
        <taxon>Xylariomycetidae</taxon>
        <taxon>Xylariales</taxon>
        <taxon>Xylariaceae</taxon>
        <taxon>Xylaria</taxon>
    </lineage>
</organism>
<keyword evidence="3" id="KW-1185">Reference proteome</keyword>
<feature type="signal peptide" evidence="1">
    <location>
        <begin position="1"/>
        <end position="24"/>
    </location>
</feature>
<evidence type="ECO:0008006" key="4">
    <source>
        <dbReference type="Google" id="ProtNLM"/>
    </source>
</evidence>
<evidence type="ECO:0000313" key="3">
    <source>
        <dbReference type="Proteomes" id="UP001148614"/>
    </source>
</evidence>